<evidence type="ECO:0000313" key="13">
    <source>
        <dbReference type="EMBL" id="ATI42130.1"/>
    </source>
</evidence>
<keyword evidence="6" id="KW-0808">Transferase</keyword>
<name>A0A291LZP7_9RHOB</name>
<evidence type="ECO:0000256" key="6">
    <source>
        <dbReference type="ARBA" id="ARBA00022679"/>
    </source>
</evidence>
<dbReference type="SUPFAM" id="SSF47384">
    <property type="entry name" value="Homodimeric domain of signal transducing histidine kinase"/>
    <property type="match status" value="1"/>
</dbReference>
<keyword evidence="8 13" id="KW-0418">Kinase</keyword>
<evidence type="ECO:0000259" key="12">
    <source>
        <dbReference type="PROSITE" id="PS50109"/>
    </source>
</evidence>
<dbReference type="Gene3D" id="1.10.287.130">
    <property type="match status" value="1"/>
</dbReference>
<dbReference type="GO" id="GO:0000155">
    <property type="term" value="F:phosphorelay sensor kinase activity"/>
    <property type="evidence" value="ECO:0007669"/>
    <property type="project" value="InterPro"/>
</dbReference>
<dbReference type="InterPro" id="IPR050351">
    <property type="entry name" value="BphY/WalK/GraS-like"/>
</dbReference>
<dbReference type="SMART" id="SM00387">
    <property type="entry name" value="HATPase_c"/>
    <property type="match status" value="1"/>
</dbReference>
<dbReference type="EC" id="2.7.13.3" evidence="3"/>
<evidence type="ECO:0000256" key="2">
    <source>
        <dbReference type="ARBA" id="ARBA00004236"/>
    </source>
</evidence>
<dbReference type="InterPro" id="IPR004358">
    <property type="entry name" value="Sig_transdc_His_kin-like_C"/>
</dbReference>
<keyword evidence="11" id="KW-0472">Membrane</keyword>
<dbReference type="CDD" id="cd00082">
    <property type="entry name" value="HisKA"/>
    <property type="match status" value="1"/>
</dbReference>
<dbReference type="FunFam" id="1.10.287.130:FF:000008">
    <property type="entry name" value="Two-component sensor histidine kinase"/>
    <property type="match status" value="1"/>
</dbReference>
<dbReference type="RefSeq" id="WP_097373390.1">
    <property type="nucleotide sequence ID" value="NZ_CP021404.1"/>
</dbReference>
<dbReference type="GO" id="GO:0005886">
    <property type="term" value="C:plasma membrane"/>
    <property type="evidence" value="ECO:0007669"/>
    <property type="project" value="UniProtKB-SubCell"/>
</dbReference>
<dbReference type="InterPro" id="IPR003661">
    <property type="entry name" value="HisK_dim/P_dom"/>
</dbReference>
<comment type="catalytic activity">
    <reaction evidence="1">
        <text>ATP + protein L-histidine = ADP + protein N-phospho-L-histidine.</text>
        <dbReference type="EC" id="2.7.13.3"/>
    </reaction>
</comment>
<dbReference type="PANTHER" id="PTHR45453">
    <property type="entry name" value="PHOSPHATE REGULON SENSOR PROTEIN PHOR"/>
    <property type="match status" value="1"/>
</dbReference>
<keyword evidence="10" id="KW-0902">Two-component regulatory system</keyword>
<sequence length="342" mass="37886">MTTRDHQILNALPYPLVLLGGDQRIVAMNPPAVERLGAGLIGRSYVSLRQPALLDCIEQVFRTGQAGRTRYPGTGLDRDRTWSVLAAPLPEGILVSFEDVSELEQAGQARRDFVANVSHELKTPLTAMLGFIETLRGAARDDATARERFLGIMQREAERMNRLVNDLLSLSRVESDERMRPTAEIRLGDLVQSVIASLRPVAEPLGVTIDIDCSVDSQTIVRGDADQLTQVFFNLIDNAVKYGRDGKRVQVHMERVSRDSSLRGPAYHVTVQDFGPGFDPIHIPRLTERFYRVDSHRSREMGGTGLGLAIVKHIVNRHRGRFRIESTPGNGACFTVSLPAVA</sequence>
<evidence type="ECO:0000256" key="3">
    <source>
        <dbReference type="ARBA" id="ARBA00012438"/>
    </source>
</evidence>
<dbReference type="PROSITE" id="PS50109">
    <property type="entry name" value="HIS_KIN"/>
    <property type="match status" value="1"/>
</dbReference>
<dbReference type="InterPro" id="IPR005467">
    <property type="entry name" value="His_kinase_dom"/>
</dbReference>
<evidence type="ECO:0000256" key="7">
    <source>
        <dbReference type="ARBA" id="ARBA00022741"/>
    </source>
</evidence>
<keyword evidence="5" id="KW-0597">Phosphoprotein</keyword>
<gene>
    <name evidence="13" type="ORF">CBW24_08975</name>
</gene>
<keyword evidence="14" id="KW-1185">Reference proteome</keyword>
<evidence type="ECO:0000256" key="10">
    <source>
        <dbReference type="ARBA" id="ARBA00023012"/>
    </source>
</evidence>
<evidence type="ECO:0000256" key="11">
    <source>
        <dbReference type="ARBA" id="ARBA00023136"/>
    </source>
</evidence>
<dbReference type="GO" id="GO:0005524">
    <property type="term" value="F:ATP binding"/>
    <property type="evidence" value="ECO:0007669"/>
    <property type="project" value="UniProtKB-KW"/>
</dbReference>
<keyword evidence="7" id="KW-0547">Nucleotide-binding</keyword>
<dbReference type="Proteomes" id="UP000219050">
    <property type="component" value="Chromosome"/>
</dbReference>
<feature type="domain" description="Histidine kinase" evidence="12">
    <location>
        <begin position="116"/>
        <end position="342"/>
    </location>
</feature>
<dbReference type="InterPro" id="IPR003594">
    <property type="entry name" value="HATPase_dom"/>
</dbReference>
<dbReference type="GO" id="GO:0016036">
    <property type="term" value="P:cellular response to phosphate starvation"/>
    <property type="evidence" value="ECO:0007669"/>
    <property type="project" value="TreeGrafter"/>
</dbReference>
<dbReference type="GO" id="GO:0004721">
    <property type="term" value="F:phosphoprotein phosphatase activity"/>
    <property type="evidence" value="ECO:0007669"/>
    <property type="project" value="TreeGrafter"/>
</dbReference>
<dbReference type="Gene3D" id="3.30.450.20">
    <property type="entry name" value="PAS domain"/>
    <property type="match status" value="1"/>
</dbReference>
<evidence type="ECO:0000313" key="14">
    <source>
        <dbReference type="Proteomes" id="UP000219050"/>
    </source>
</evidence>
<dbReference type="AlphaFoldDB" id="A0A291LZP7"/>
<protein>
    <recommendedName>
        <fullName evidence="3">histidine kinase</fullName>
        <ecNumber evidence="3">2.7.13.3</ecNumber>
    </recommendedName>
</protein>
<dbReference type="KEGG" id="cmag:CBW24_08975"/>
<keyword evidence="4" id="KW-1003">Cell membrane</keyword>
<dbReference type="InterPro" id="IPR035965">
    <property type="entry name" value="PAS-like_dom_sf"/>
</dbReference>
<dbReference type="Pfam" id="PF00512">
    <property type="entry name" value="HisKA"/>
    <property type="match status" value="1"/>
</dbReference>
<keyword evidence="9" id="KW-0067">ATP-binding</keyword>
<evidence type="ECO:0000256" key="5">
    <source>
        <dbReference type="ARBA" id="ARBA00022553"/>
    </source>
</evidence>
<accession>A0A291LZP7</accession>
<dbReference type="Pfam" id="PF02518">
    <property type="entry name" value="HATPase_c"/>
    <property type="match status" value="1"/>
</dbReference>
<reference evidence="13 14" key="1">
    <citation type="submission" date="2017-05" db="EMBL/GenBank/DDBJ databases">
        <title>Comparative genomic and metabolic analysis of manganese-oxidizing mechanisms in Celeribater manganoxidans DY25T: its adaption to the environment of polymetallic nodule.</title>
        <authorList>
            <person name="Wang X."/>
        </authorList>
    </citation>
    <scope>NUCLEOTIDE SEQUENCE [LARGE SCALE GENOMIC DNA]</scope>
    <source>
        <strain evidence="13 14">DY25</strain>
    </source>
</reference>
<dbReference type="SMART" id="SM00388">
    <property type="entry name" value="HisKA"/>
    <property type="match status" value="1"/>
</dbReference>
<dbReference type="EMBL" id="CP021404">
    <property type="protein sequence ID" value="ATI42130.1"/>
    <property type="molecule type" value="Genomic_DNA"/>
</dbReference>
<evidence type="ECO:0000256" key="9">
    <source>
        <dbReference type="ARBA" id="ARBA00022840"/>
    </source>
</evidence>
<dbReference type="FunFam" id="3.30.565.10:FF:000006">
    <property type="entry name" value="Sensor histidine kinase WalK"/>
    <property type="match status" value="1"/>
</dbReference>
<organism evidence="13 14">
    <name type="scientific">Pacificitalea manganoxidans</name>
    <dbReference type="NCBI Taxonomy" id="1411902"/>
    <lineage>
        <taxon>Bacteria</taxon>
        <taxon>Pseudomonadati</taxon>
        <taxon>Pseudomonadota</taxon>
        <taxon>Alphaproteobacteria</taxon>
        <taxon>Rhodobacterales</taxon>
        <taxon>Paracoccaceae</taxon>
        <taxon>Pacificitalea</taxon>
    </lineage>
</organism>
<dbReference type="SUPFAM" id="SSF55785">
    <property type="entry name" value="PYP-like sensor domain (PAS domain)"/>
    <property type="match status" value="1"/>
</dbReference>
<comment type="subcellular location">
    <subcellularLocation>
        <location evidence="2">Cell membrane</location>
    </subcellularLocation>
</comment>
<evidence type="ECO:0000256" key="1">
    <source>
        <dbReference type="ARBA" id="ARBA00000085"/>
    </source>
</evidence>
<dbReference type="Gene3D" id="3.30.565.10">
    <property type="entry name" value="Histidine kinase-like ATPase, C-terminal domain"/>
    <property type="match status" value="1"/>
</dbReference>
<dbReference type="SUPFAM" id="SSF55874">
    <property type="entry name" value="ATPase domain of HSP90 chaperone/DNA topoisomerase II/histidine kinase"/>
    <property type="match status" value="1"/>
</dbReference>
<dbReference type="InterPro" id="IPR036890">
    <property type="entry name" value="HATPase_C_sf"/>
</dbReference>
<dbReference type="OrthoDB" id="9813151at2"/>
<dbReference type="PRINTS" id="PR00344">
    <property type="entry name" value="BCTRLSENSOR"/>
</dbReference>
<evidence type="ECO:0000256" key="4">
    <source>
        <dbReference type="ARBA" id="ARBA00022475"/>
    </source>
</evidence>
<evidence type="ECO:0000256" key="8">
    <source>
        <dbReference type="ARBA" id="ARBA00022777"/>
    </source>
</evidence>
<dbReference type="InterPro" id="IPR036097">
    <property type="entry name" value="HisK_dim/P_sf"/>
</dbReference>
<proteinExistence type="predicted"/>
<dbReference type="PANTHER" id="PTHR45453:SF1">
    <property type="entry name" value="PHOSPHATE REGULON SENSOR PROTEIN PHOR"/>
    <property type="match status" value="1"/>
</dbReference>